<gene>
    <name evidence="1" type="primary">Cy133</name>
</gene>
<sequence>MKQVAVEALIHRQVVHETTACGRQQSVIHTRHLLGLRPRFSADQTRHVGTQNGFSMLSGYLDHTPAIYRPDFSERATPYASTGISHVYRIAHTFAKVFILWDIH</sequence>
<evidence type="ECO:0000313" key="2">
    <source>
        <dbReference type="Proteomes" id="UP000118435"/>
    </source>
</evidence>
<evidence type="ECO:0000313" key="1">
    <source>
        <dbReference type="EMBL" id="AKT72854.1"/>
    </source>
</evidence>
<accession>A0A0K1H0Q5</accession>
<name>A0A0K1H0Q5_9BETA</name>
<dbReference type="Proteomes" id="UP000118435">
    <property type="component" value="Segment"/>
</dbReference>
<protein>
    <submittedName>
        <fullName evidence="1">Uncharacterized protein</fullName>
    </submittedName>
</protein>
<organism evidence="1 2">
    <name type="scientific">Cynomolgus macaque cytomegalovirus strain Mauritius</name>
    <dbReference type="NCBI Taxonomy" id="1690255"/>
    <lineage>
        <taxon>Viruses</taxon>
        <taxon>Duplodnaviria</taxon>
        <taxon>Heunggongvirae</taxon>
        <taxon>Peploviricota</taxon>
        <taxon>Herviviricetes</taxon>
        <taxon>Herpesvirales</taxon>
        <taxon>Orthoherpesviridae</taxon>
        <taxon>Betaherpesvirinae</taxon>
        <taxon>Cytomegalovirus</taxon>
        <taxon>Cytomegalovirus macacinebeta3</taxon>
    </lineage>
</organism>
<dbReference type="EMBL" id="KP796148">
    <property type="protein sequence ID" value="AKT72854.1"/>
    <property type="molecule type" value="Genomic_DNA"/>
</dbReference>
<proteinExistence type="predicted"/>
<reference evidence="1 2" key="1">
    <citation type="journal article" date="2016" name="BMC Genomics">
        <title>A novel strain of cynomolgus macaque cytomegalovirus: implications for host-virus co-evolution.</title>
        <authorList>
            <person name="Russell J.N."/>
            <person name="Marsh A.K."/>
            <person name="Willer D.O."/>
            <person name="Ambagala A.P."/>
            <person name="Dzamba M."/>
            <person name="Chan J.K."/>
            <person name="Pilon R."/>
            <person name="Fournier J."/>
            <person name="Brudno M."/>
            <person name="Antony J.M."/>
            <person name="Sandstrom P."/>
            <person name="Evans B.J."/>
            <person name="MacDonald K.S."/>
        </authorList>
    </citation>
    <scope>NUCLEOTIDE SEQUENCE [LARGE SCALE GENOMIC DNA]</scope>
    <source>
        <strain evidence="1">Mauritius</strain>
    </source>
</reference>